<dbReference type="RefSeq" id="WP_243537974.1">
    <property type="nucleotide sequence ID" value="NZ_CP093442.1"/>
</dbReference>
<dbReference type="SUPFAM" id="SSF56436">
    <property type="entry name" value="C-type lectin-like"/>
    <property type="match status" value="1"/>
</dbReference>
<dbReference type="InterPro" id="IPR042095">
    <property type="entry name" value="SUMF_sf"/>
</dbReference>
<dbReference type="InterPro" id="IPR016187">
    <property type="entry name" value="CTDL_fold"/>
</dbReference>
<dbReference type="Proteomes" id="UP000830116">
    <property type="component" value="Chromosome"/>
</dbReference>
<organism evidence="2 3">
    <name type="scientific">Bdellovibrio reynosensis</name>
    <dbReference type="NCBI Taxonomy" id="2835041"/>
    <lineage>
        <taxon>Bacteria</taxon>
        <taxon>Pseudomonadati</taxon>
        <taxon>Bdellovibrionota</taxon>
        <taxon>Bdellovibrionia</taxon>
        <taxon>Bdellovibrionales</taxon>
        <taxon>Pseudobdellovibrionaceae</taxon>
        <taxon>Bdellovibrio</taxon>
    </lineage>
</organism>
<evidence type="ECO:0000313" key="3">
    <source>
        <dbReference type="Proteomes" id="UP000830116"/>
    </source>
</evidence>
<name>A0ABY4C9S2_9BACT</name>
<gene>
    <name evidence="2" type="ORF">MNR06_01020</name>
</gene>
<dbReference type="CDD" id="cd00037">
    <property type="entry name" value="CLECT"/>
    <property type="match status" value="1"/>
</dbReference>
<evidence type="ECO:0000259" key="1">
    <source>
        <dbReference type="Pfam" id="PF03781"/>
    </source>
</evidence>
<protein>
    <submittedName>
        <fullName evidence="2">Formylglycine-generating enzyme family protein</fullName>
    </submittedName>
</protein>
<keyword evidence="3" id="KW-1185">Reference proteome</keyword>
<dbReference type="EMBL" id="CP093442">
    <property type="protein sequence ID" value="UOF01534.1"/>
    <property type="molecule type" value="Genomic_DNA"/>
</dbReference>
<dbReference type="Gene3D" id="3.90.1580.10">
    <property type="entry name" value="paralog of FGE (formylglycine-generating enzyme)"/>
    <property type="match status" value="1"/>
</dbReference>
<dbReference type="InterPro" id="IPR051043">
    <property type="entry name" value="Sulfatase_Mod_Factor_Kinase"/>
</dbReference>
<sequence>MIQLILFVILKLAFAQQTLVPGGNFEPLFQDKGEEAVSIPALQVDKYPVTNDQFLKFLKKNPNWQKSQVTPVVADSNYLKKWTADLAFPPGIAKYPVVHVSWFAARAYCKSQGGRLPTILEWEYFSDSQNPAHEAETLKWYAKGQEQMRVVGKSKPNKYGLHDTSGLIWEWVDDFSSAIMSSDSREGTKRDMFCGGASVGSKNPKLYAAFMRYALRSSLKANYNTSSLGFRCVKDVKETQ</sequence>
<dbReference type="PANTHER" id="PTHR23150:SF19">
    <property type="entry name" value="FORMYLGLYCINE-GENERATING ENZYME"/>
    <property type="match status" value="1"/>
</dbReference>
<accession>A0ABY4C9S2</accession>
<dbReference type="Pfam" id="PF03781">
    <property type="entry name" value="FGE-sulfatase"/>
    <property type="match status" value="1"/>
</dbReference>
<evidence type="ECO:0000313" key="2">
    <source>
        <dbReference type="EMBL" id="UOF01534.1"/>
    </source>
</evidence>
<proteinExistence type="predicted"/>
<reference evidence="2" key="1">
    <citation type="submission" date="2022-03" db="EMBL/GenBank/DDBJ databases">
        <title>Genome Identification and Characterization of new species Bdellovibrio reynosense LBG001 sp. nov. from a Mexico soil sample.</title>
        <authorList>
            <person name="Camilli A."/>
            <person name="Ajao Y."/>
            <person name="Guo X."/>
        </authorList>
    </citation>
    <scope>NUCLEOTIDE SEQUENCE</scope>
    <source>
        <strain evidence="2">LBG001</strain>
    </source>
</reference>
<dbReference type="PANTHER" id="PTHR23150">
    <property type="entry name" value="SULFATASE MODIFYING FACTOR 1, 2"/>
    <property type="match status" value="1"/>
</dbReference>
<feature type="domain" description="Sulfatase-modifying factor enzyme-like" evidence="1">
    <location>
        <begin position="18"/>
        <end position="234"/>
    </location>
</feature>
<dbReference type="InterPro" id="IPR005532">
    <property type="entry name" value="SUMF_dom"/>
</dbReference>